<dbReference type="InterPro" id="IPR050706">
    <property type="entry name" value="Cyclic-di-GMP_PDE-like"/>
</dbReference>
<keyword evidence="13" id="KW-1185">Reference proteome</keyword>
<organism evidence="12 13">
    <name type="scientific">Herbaspirillum lusitanum</name>
    <dbReference type="NCBI Taxonomy" id="213312"/>
    <lineage>
        <taxon>Bacteria</taxon>
        <taxon>Pseudomonadati</taxon>
        <taxon>Pseudomonadota</taxon>
        <taxon>Betaproteobacteria</taxon>
        <taxon>Burkholderiales</taxon>
        <taxon>Oxalobacteraceae</taxon>
        <taxon>Herbaspirillum</taxon>
    </lineage>
</organism>
<feature type="domain" description="EAL" evidence="11">
    <location>
        <begin position="262"/>
        <end position="514"/>
    </location>
</feature>
<evidence type="ECO:0000256" key="10">
    <source>
        <dbReference type="SAM" id="Phobius"/>
    </source>
</evidence>
<evidence type="ECO:0000313" key="12">
    <source>
        <dbReference type="EMBL" id="MFL9925984.1"/>
    </source>
</evidence>
<dbReference type="InterPro" id="IPR001633">
    <property type="entry name" value="EAL_dom"/>
</dbReference>
<dbReference type="Gene3D" id="3.20.20.450">
    <property type="entry name" value="EAL domain"/>
    <property type="match status" value="1"/>
</dbReference>
<dbReference type="SUPFAM" id="SSF141868">
    <property type="entry name" value="EAL domain-like"/>
    <property type="match status" value="1"/>
</dbReference>
<comment type="caution">
    <text evidence="12">The sequence shown here is derived from an EMBL/GenBank/DDBJ whole genome shotgun (WGS) entry which is preliminary data.</text>
</comment>
<proteinExistence type="predicted"/>
<keyword evidence="7 10" id="KW-1133">Transmembrane helix</keyword>
<dbReference type="CDD" id="cd01948">
    <property type="entry name" value="EAL"/>
    <property type="match status" value="1"/>
</dbReference>
<sequence>MNRRQVICTAILLALIGAILPLGLAFYIAWTRTVAQEQRDLEATAHSGLQHAQEVLAQIEDTLRYFQTLAVKPCSQEHIQQMRAATISTREVDEIGYFRNLALKCSSWGRIQERIELPAPDMVLGNGVELRLNTFPMASPNTRMIDIFYRSHNVLSDPVRFVDIELDSSMQIAVLTANGKLISSRHGPSPEVVQKVLSGVQPAMDREVLSVMARGQDFSVVVTEPRSKIVEKLRREQMLLLPMGLLLALIIVGLVVWFSRRRLSMVGELGIAIERKEFSVHYQPILELQTGRCIGAEALIRWRRPDGRMVRPDLFIAIAEEHKMISQITEQVFRIVIRELRDMLVADRDLHIAVNLSAQDMQNGRALKALHRMLAGTGIEPGQIWLEATERGFMDVDTARATIGTAREMGHAIAIDDFGTGYSSLSYLQQLPLDALKIDKSFVDTIGTDSATSSVTPHIIDMARSLNLLIVAEGIESEAQAQYLKDKGVHFGQGWLYAKAMPVGEFLSFYEVNLRESGAPFPQVLKEL</sequence>
<keyword evidence="3" id="KW-1003">Cell membrane</keyword>
<dbReference type="InterPro" id="IPR024744">
    <property type="entry name" value="CSS-motif_dom"/>
</dbReference>
<dbReference type="PROSITE" id="PS50883">
    <property type="entry name" value="EAL"/>
    <property type="match status" value="1"/>
</dbReference>
<comment type="subcellular location">
    <subcellularLocation>
        <location evidence="1">Cell membrane</location>
        <topology evidence="1">Multi-pass membrane protein</topology>
    </subcellularLocation>
</comment>
<dbReference type="PANTHER" id="PTHR33121">
    <property type="entry name" value="CYCLIC DI-GMP PHOSPHODIESTERASE PDEF"/>
    <property type="match status" value="1"/>
</dbReference>
<evidence type="ECO:0000256" key="2">
    <source>
        <dbReference type="ARBA" id="ARBA00012282"/>
    </source>
</evidence>
<keyword evidence="4" id="KW-0973">c-di-GMP</keyword>
<evidence type="ECO:0000256" key="4">
    <source>
        <dbReference type="ARBA" id="ARBA00022636"/>
    </source>
</evidence>
<evidence type="ECO:0000259" key="11">
    <source>
        <dbReference type="PROSITE" id="PS50883"/>
    </source>
</evidence>
<dbReference type="RefSeq" id="WP_408159183.1">
    <property type="nucleotide sequence ID" value="NZ_JAQQFM010000007.1"/>
</dbReference>
<dbReference type="EC" id="3.1.4.52" evidence="2"/>
<dbReference type="Pfam" id="PF12792">
    <property type="entry name" value="CSS-motif"/>
    <property type="match status" value="1"/>
</dbReference>
<evidence type="ECO:0000256" key="6">
    <source>
        <dbReference type="ARBA" id="ARBA00022801"/>
    </source>
</evidence>
<dbReference type="InterPro" id="IPR035919">
    <property type="entry name" value="EAL_sf"/>
</dbReference>
<dbReference type="SMART" id="SM00052">
    <property type="entry name" value="EAL"/>
    <property type="match status" value="1"/>
</dbReference>
<dbReference type="Pfam" id="PF00563">
    <property type="entry name" value="EAL"/>
    <property type="match status" value="1"/>
</dbReference>
<feature type="transmembrane region" description="Helical" evidence="10">
    <location>
        <begin position="238"/>
        <end position="258"/>
    </location>
</feature>
<evidence type="ECO:0000313" key="13">
    <source>
        <dbReference type="Proteomes" id="UP001629246"/>
    </source>
</evidence>
<comment type="catalytic activity">
    <reaction evidence="9">
        <text>3',3'-c-di-GMP + H2O = 5'-phosphoguanylyl(3'-&gt;5')guanosine + H(+)</text>
        <dbReference type="Rhea" id="RHEA:24902"/>
        <dbReference type="ChEBI" id="CHEBI:15377"/>
        <dbReference type="ChEBI" id="CHEBI:15378"/>
        <dbReference type="ChEBI" id="CHEBI:58754"/>
        <dbReference type="ChEBI" id="CHEBI:58805"/>
        <dbReference type="EC" id="3.1.4.52"/>
    </reaction>
</comment>
<evidence type="ECO:0000256" key="9">
    <source>
        <dbReference type="ARBA" id="ARBA00034290"/>
    </source>
</evidence>
<reference evidence="12 13" key="1">
    <citation type="journal article" date="2024" name="Chem. Sci.">
        <title>Discovery of megapolipeptins by genome mining of a Burkholderiales bacteria collection.</title>
        <authorList>
            <person name="Paulo B.S."/>
            <person name="Recchia M.J.J."/>
            <person name="Lee S."/>
            <person name="Fergusson C.H."/>
            <person name="Romanowski S.B."/>
            <person name="Hernandez A."/>
            <person name="Krull N."/>
            <person name="Liu D.Y."/>
            <person name="Cavanagh H."/>
            <person name="Bos A."/>
            <person name="Gray C.A."/>
            <person name="Murphy B.T."/>
            <person name="Linington R.G."/>
            <person name="Eustaquio A.S."/>
        </authorList>
    </citation>
    <scope>NUCLEOTIDE SEQUENCE [LARGE SCALE GENOMIC DNA]</scope>
    <source>
        <strain evidence="12 13">RL21-008-BIB-A</strain>
    </source>
</reference>
<keyword evidence="5 10" id="KW-0812">Transmembrane</keyword>
<name>A0ABW9ACP0_9BURK</name>
<evidence type="ECO:0000256" key="7">
    <source>
        <dbReference type="ARBA" id="ARBA00022989"/>
    </source>
</evidence>
<dbReference type="Proteomes" id="UP001629246">
    <property type="component" value="Unassembled WGS sequence"/>
</dbReference>
<keyword evidence="6" id="KW-0378">Hydrolase</keyword>
<protein>
    <recommendedName>
        <fullName evidence="2">cyclic-guanylate-specific phosphodiesterase</fullName>
        <ecNumber evidence="2">3.1.4.52</ecNumber>
    </recommendedName>
</protein>
<dbReference type="EMBL" id="JAQQFM010000007">
    <property type="protein sequence ID" value="MFL9925984.1"/>
    <property type="molecule type" value="Genomic_DNA"/>
</dbReference>
<evidence type="ECO:0000256" key="8">
    <source>
        <dbReference type="ARBA" id="ARBA00023136"/>
    </source>
</evidence>
<accession>A0ABW9ACP0</accession>
<dbReference type="PANTHER" id="PTHR33121:SF79">
    <property type="entry name" value="CYCLIC DI-GMP PHOSPHODIESTERASE PDED-RELATED"/>
    <property type="match status" value="1"/>
</dbReference>
<evidence type="ECO:0000256" key="5">
    <source>
        <dbReference type="ARBA" id="ARBA00022692"/>
    </source>
</evidence>
<evidence type="ECO:0000256" key="3">
    <source>
        <dbReference type="ARBA" id="ARBA00022475"/>
    </source>
</evidence>
<keyword evidence="8 10" id="KW-0472">Membrane</keyword>
<gene>
    <name evidence="12" type="ORF">PQR62_17030</name>
</gene>
<evidence type="ECO:0000256" key="1">
    <source>
        <dbReference type="ARBA" id="ARBA00004651"/>
    </source>
</evidence>